<dbReference type="SMART" id="SM00355">
    <property type="entry name" value="ZnF_C2H2"/>
    <property type="match status" value="3"/>
</dbReference>
<keyword evidence="10" id="KW-1185">Reference proteome</keyword>
<accession>A0A4U0UFY3</accession>
<feature type="DNA-binding region" description="Homeobox" evidence="5">
    <location>
        <begin position="202"/>
        <end position="264"/>
    </location>
</feature>
<evidence type="ECO:0000259" key="8">
    <source>
        <dbReference type="PROSITE" id="PS50157"/>
    </source>
</evidence>
<dbReference type="InterPro" id="IPR008422">
    <property type="entry name" value="KN_HD"/>
</dbReference>
<feature type="compositionally biased region" description="Basic residues" evidence="6">
    <location>
        <begin position="256"/>
        <end position="270"/>
    </location>
</feature>
<dbReference type="InterPro" id="IPR013087">
    <property type="entry name" value="Znf_C2H2_type"/>
</dbReference>
<dbReference type="Pfam" id="PF05920">
    <property type="entry name" value="Homeobox_KN"/>
    <property type="match status" value="1"/>
</dbReference>
<feature type="compositionally biased region" description="Basic and acidic residues" evidence="6">
    <location>
        <begin position="937"/>
        <end position="946"/>
    </location>
</feature>
<dbReference type="GO" id="GO:0003677">
    <property type="term" value="F:DNA binding"/>
    <property type="evidence" value="ECO:0007669"/>
    <property type="project" value="UniProtKB-UniRule"/>
</dbReference>
<sequence length="996" mass="109922">MTTIAEEPELATGIDFTQLLDYDGTADGNALVDSLPDAYSAPKPSHSICPAHDGKDCLCHGFMGDFGFKEAAPAPSPTPASGPGVDEPDYSRFENWIPRFIWPEKPCDYCRTRRMNCFLSRGQAGCNACLSLFRECSFTNTRTLEAFNQTEDGTSELIDTLHAVDEDTVRDYGNLTGIKPLASKGRVSGTSTPSQDDAPGSSKRNGIRFPRHAVKVLREWLDAHADRPYPSEREKVELEQRTELKPSQIANWLANARRRRKVTEKSRPRRCSSPSLQPTTPAIDITTTPEKPWEELNPFERWKHSPPENEPAAITDIAQAVANSDLPEGNASRSPSSGRRKKSSNGSGFSSFKATSTTSIETSNRSSSISSTAISRGSSHSHGSFGSFNSSLAGKRDRRRRKRTGAPAKSSPTDDKKRIFQCTFCTDTFKSKYDWTRHEKSLHLSLEKWICAPLGAVVPDAETNAKKCAYCEERGPSSDHVEAHNHRQCEDKGADARTFYRKDHLRQHMRLMHGCEMLPAMEKWKFAATTINSRCGFCAQRFSTWQGRVDHLTAHFKAGARMIEWKGCRGLDPAVAAQVTNAMPPYLIGIEAASPYPFSATNRITWDQTRPDERGPHDNANASCNFKATYWEILTVRLGKYANEMNRKGVVLTDDMLQQQARRIIYDCDDAWNQTSADNAEWLDLFKKAHGLDYLPSTIGGSGSQIPEDLETYGDLGLRIPFVLQLQAYNKSQAVETSRDSQAGIYDKTEGYVDSEYLEKLQAARSRSQCIGGITQKEVAEKCDCHGKDGSQARAQGLAALSGYVDGRIEGCECDAPKSRGKGTCLPRHKLQLPPERARQFATITPAWQQSGMMPKAVPTARLPHLSEAATSAGGVMNMFDPELGGTRSLNADEPSHHGDDWTSGLADPTDDHQMLKDLDDLIAATSGPQASSTTDTPRDPSHDPLDASWLMEDETLQLSEGIDMPTDLVMEDLDFDDITFGGAYDTGPDVSFGNP</sequence>
<dbReference type="GO" id="GO:0006355">
    <property type="term" value="P:regulation of DNA-templated transcription"/>
    <property type="evidence" value="ECO:0007669"/>
    <property type="project" value="InterPro"/>
</dbReference>
<feature type="compositionally biased region" description="Low complexity" evidence="6">
    <location>
        <begin position="344"/>
        <end position="391"/>
    </location>
</feature>
<dbReference type="AlphaFoldDB" id="A0A4U0UFY3"/>
<evidence type="ECO:0000259" key="7">
    <source>
        <dbReference type="PROSITE" id="PS50071"/>
    </source>
</evidence>
<dbReference type="EMBL" id="NAJL01000001">
    <property type="protein sequence ID" value="TKA34247.1"/>
    <property type="molecule type" value="Genomic_DNA"/>
</dbReference>
<keyword evidence="4" id="KW-0862">Zinc</keyword>
<evidence type="ECO:0000256" key="2">
    <source>
        <dbReference type="ARBA" id="ARBA00023155"/>
    </source>
</evidence>
<keyword evidence="1 5" id="KW-0238">DNA-binding</keyword>
<keyword evidence="2 5" id="KW-0371">Homeobox</keyword>
<name>A0A4U0UFY3_9PEZI</name>
<dbReference type="PROSITE" id="PS00028">
    <property type="entry name" value="ZINC_FINGER_C2H2_1"/>
    <property type="match status" value="1"/>
</dbReference>
<feature type="domain" description="Homeobox" evidence="7">
    <location>
        <begin position="200"/>
        <end position="263"/>
    </location>
</feature>
<evidence type="ECO:0000256" key="5">
    <source>
        <dbReference type="PROSITE-ProRule" id="PRU00108"/>
    </source>
</evidence>
<comment type="subcellular location">
    <subcellularLocation>
        <location evidence="5">Nucleus</location>
    </subcellularLocation>
</comment>
<dbReference type="SMART" id="SM00389">
    <property type="entry name" value="HOX"/>
    <property type="match status" value="1"/>
</dbReference>
<proteinExistence type="predicted"/>
<feature type="domain" description="C2H2-type" evidence="8">
    <location>
        <begin position="420"/>
        <end position="448"/>
    </location>
</feature>
<protein>
    <recommendedName>
        <fullName evidence="11">Homeobox and C2H2 transcription factor</fullName>
    </recommendedName>
</protein>
<evidence type="ECO:0000313" key="9">
    <source>
        <dbReference type="EMBL" id="TKA34247.1"/>
    </source>
</evidence>
<reference evidence="9 10" key="1">
    <citation type="submission" date="2017-03" db="EMBL/GenBank/DDBJ databases">
        <title>Genomes of endolithic fungi from Antarctica.</title>
        <authorList>
            <person name="Coleine C."/>
            <person name="Masonjones S."/>
            <person name="Stajich J.E."/>
        </authorList>
    </citation>
    <scope>NUCLEOTIDE SEQUENCE [LARGE SCALE GENOMIC DNA]</scope>
    <source>
        <strain evidence="9 10">CCFEE 6315</strain>
    </source>
</reference>
<evidence type="ECO:0000256" key="6">
    <source>
        <dbReference type="SAM" id="MobiDB-lite"/>
    </source>
</evidence>
<gene>
    <name evidence="9" type="ORF">B0A50_00227</name>
</gene>
<keyword evidence="4" id="KW-0863">Zinc-finger</keyword>
<dbReference type="SUPFAM" id="SSF46689">
    <property type="entry name" value="Homeodomain-like"/>
    <property type="match status" value="1"/>
</dbReference>
<dbReference type="PROSITE" id="PS50071">
    <property type="entry name" value="HOMEOBOX_2"/>
    <property type="match status" value="1"/>
</dbReference>
<evidence type="ECO:0000256" key="1">
    <source>
        <dbReference type="ARBA" id="ARBA00023125"/>
    </source>
</evidence>
<dbReference type="InterPro" id="IPR009057">
    <property type="entry name" value="Homeodomain-like_sf"/>
</dbReference>
<feature type="region of interest" description="Disordered" evidence="6">
    <location>
        <begin position="180"/>
        <end position="208"/>
    </location>
</feature>
<dbReference type="PROSITE" id="PS50157">
    <property type="entry name" value="ZINC_FINGER_C2H2_2"/>
    <property type="match status" value="1"/>
</dbReference>
<organism evidence="9 10">
    <name type="scientific">Salinomyces thailandicus</name>
    <dbReference type="NCBI Taxonomy" id="706561"/>
    <lineage>
        <taxon>Eukaryota</taxon>
        <taxon>Fungi</taxon>
        <taxon>Dikarya</taxon>
        <taxon>Ascomycota</taxon>
        <taxon>Pezizomycotina</taxon>
        <taxon>Dothideomycetes</taxon>
        <taxon>Dothideomycetidae</taxon>
        <taxon>Mycosphaerellales</taxon>
        <taxon>Teratosphaeriaceae</taxon>
        <taxon>Salinomyces</taxon>
    </lineage>
</organism>
<evidence type="ECO:0008006" key="11">
    <source>
        <dbReference type="Google" id="ProtNLM"/>
    </source>
</evidence>
<feature type="region of interest" description="Disordered" evidence="6">
    <location>
        <begin position="926"/>
        <end position="947"/>
    </location>
</feature>
<feature type="region of interest" description="Disordered" evidence="6">
    <location>
        <begin position="879"/>
        <end position="913"/>
    </location>
</feature>
<dbReference type="Pfam" id="PF03221">
    <property type="entry name" value="HTH_Tnp_Tc5"/>
    <property type="match status" value="1"/>
</dbReference>
<feature type="compositionally biased region" description="Polar residues" evidence="6">
    <location>
        <begin position="927"/>
        <end position="936"/>
    </location>
</feature>
<dbReference type="Gene3D" id="3.30.160.60">
    <property type="entry name" value="Classic Zinc Finger"/>
    <property type="match status" value="1"/>
</dbReference>
<feature type="region of interest" description="Disordered" evidence="6">
    <location>
        <begin position="325"/>
        <end position="414"/>
    </location>
</feature>
<dbReference type="GO" id="GO:0005634">
    <property type="term" value="C:nucleus"/>
    <property type="evidence" value="ECO:0007669"/>
    <property type="project" value="UniProtKB-SubCell"/>
</dbReference>
<comment type="caution">
    <text evidence="9">The sequence shown here is derived from an EMBL/GenBank/DDBJ whole genome shotgun (WGS) entry which is preliminary data.</text>
</comment>
<dbReference type="OrthoDB" id="5399138at2759"/>
<dbReference type="Gene3D" id="1.10.10.60">
    <property type="entry name" value="Homeodomain-like"/>
    <property type="match status" value="1"/>
</dbReference>
<dbReference type="GO" id="GO:0008270">
    <property type="term" value="F:zinc ion binding"/>
    <property type="evidence" value="ECO:0007669"/>
    <property type="project" value="UniProtKB-KW"/>
</dbReference>
<evidence type="ECO:0000256" key="4">
    <source>
        <dbReference type="PROSITE-ProRule" id="PRU00042"/>
    </source>
</evidence>
<dbReference type="InterPro" id="IPR001356">
    <property type="entry name" value="HD"/>
</dbReference>
<evidence type="ECO:0000256" key="3">
    <source>
        <dbReference type="ARBA" id="ARBA00023242"/>
    </source>
</evidence>
<dbReference type="InterPro" id="IPR006600">
    <property type="entry name" value="HTH_CenpB_DNA-bd_dom"/>
</dbReference>
<dbReference type="InterPro" id="IPR050224">
    <property type="entry name" value="TALE_homeobox"/>
</dbReference>
<evidence type="ECO:0000313" key="10">
    <source>
        <dbReference type="Proteomes" id="UP000308549"/>
    </source>
</evidence>
<dbReference type="Proteomes" id="UP000308549">
    <property type="component" value="Unassembled WGS sequence"/>
</dbReference>
<feature type="compositionally biased region" description="Low complexity" evidence="6">
    <location>
        <begin position="278"/>
        <end position="289"/>
    </location>
</feature>
<keyword evidence="3 5" id="KW-0539">Nucleus</keyword>
<keyword evidence="4" id="KW-0479">Metal-binding</keyword>
<dbReference type="PANTHER" id="PTHR11850">
    <property type="entry name" value="HOMEOBOX PROTEIN TRANSCRIPTION FACTORS"/>
    <property type="match status" value="1"/>
</dbReference>
<dbReference type="CDD" id="cd00086">
    <property type="entry name" value="homeodomain"/>
    <property type="match status" value="1"/>
</dbReference>
<feature type="region of interest" description="Disordered" evidence="6">
    <location>
        <begin position="249"/>
        <end position="291"/>
    </location>
</feature>